<dbReference type="PRINTS" id="PR00625">
    <property type="entry name" value="JDOMAIN"/>
</dbReference>
<comment type="function">
    <text evidence="8">The TFIID basal transcription factor complex plays a major role in the initiation of RNA polymerase II (Pol II)-dependent transcription. TFIID recognizes and binds promoters via its subunit TBP, a TATA-box-binding protein, and promotes assembly of the pre-initiation complex (PIC). The TFIID complex consists of TBP and TBP-associated factors (TAFs), including TAF1, TAF2, TAF3, TAF4, TAF5, TAF6, TAF7, TAF8, TAF9, TAF10, TAF11, TAF12 and TAF13. TAF13, together with TAF11 and TBP, play key roles during promoter binding by the TFIID and TFIIA transcription factor complexes.</text>
</comment>
<dbReference type="Pfam" id="PF02269">
    <property type="entry name" value="TFIID-18kDa"/>
    <property type="match status" value="1"/>
</dbReference>
<dbReference type="GO" id="GO:0006366">
    <property type="term" value="P:transcription by RNA polymerase II"/>
    <property type="evidence" value="ECO:0007669"/>
    <property type="project" value="InterPro"/>
</dbReference>
<reference evidence="12 13" key="1">
    <citation type="submission" date="2018-04" db="EMBL/GenBank/DDBJ databases">
        <title>The genome of golden apple snail Pomacea canaliculata provides insight into stress tolerance and invasive adaptation.</title>
        <authorList>
            <person name="Liu C."/>
            <person name="Liu B."/>
            <person name="Ren Y."/>
            <person name="Zhang Y."/>
            <person name="Wang H."/>
            <person name="Li S."/>
            <person name="Jiang F."/>
            <person name="Yin L."/>
            <person name="Zhang G."/>
            <person name="Qian W."/>
            <person name="Fan W."/>
        </authorList>
    </citation>
    <scope>NUCLEOTIDE SEQUENCE [LARGE SCALE GENOMIC DNA]</scope>
    <source>
        <strain evidence="12">SZHN2017</strain>
        <tissue evidence="12">Muscle</tissue>
    </source>
</reference>
<accession>A0A2T7P439</accession>
<dbReference type="STRING" id="400727.A0A2T7P439"/>
<evidence type="ECO:0000256" key="4">
    <source>
        <dbReference type="ARBA" id="ARBA00023186"/>
    </source>
</evidence>
<evidence type="ECO:0000259" key="11">
    <source>
        <dbReference type="PROSITE" id="PS50076"/>
    </source>
</evidence>
<sequence>MRILKNNKNDGNQAAADKFLQVAEAYDVLSDPKKRAVYDQFGEEGLKNGVPHGCMEAGAWTQGYTFHGDAEQVFRDFFGGDNPFQEFYDRVDGDLSMGFGGLAGRGAKKQDTPIERDLFLSLEEVYHGCTKKMKISRRVMNEDGHTSSIRDKILTITVKKGWRPGTKITFPKEGDQGPNNIPADIVFIVKDKPHPRFRREGTNLIFMAHVPLGRALTQYTVDITTLDDRILHIPINDIIKPGYKKIFDEEEAEEDTPLEKRKKIFSKELRCMMYGFGDDQNPYTESVDLLEDLVIEYITEMTKKAMDVGRPGRISVEDIIFVIRKDPKKYSRVKELLLMSEELRKARKAFDEIKYATTK</sequence>
<evidence type="ECO:0000256" key="3">
    <source>
        <dbReference type="ARBA" id="ARBA00023163"/>
    </source>
</evidence>
<keyword evidence="2" id="KW-0805">Transcription regulation</keyword>
<dbReference type="PROSITE" id="PS50076">
    <property type="entry name" value="DNAJ_2"/>
    <property type="match status" value="1"/>
</dbReference>
<evidence type="ECO:0000256" key="10">
    <source>
        <dbReference type="ARBA" id="ARBA00082869"/>
    </source>
</evidence>
<keyword evidence="13" id="KW-1185">Reference proteome</keyword>
<evidence type="ECO:0000313" key="13">
    <source>
        <dbReference type="Proteomes" id="UP000245119"/>
    </source>
</evidence>
<dbReference type="InterPro" id="IPR001623">
    <property type="entry name" value="DnaJ_domain"/>
</dbReference>
<name>A0A2T7P439_POMCA</name>
<evidence type="ECO:0000256" key="1">
    <source>
        <dbReference type="ARBA" id="ARBA00004123"/>
    </source>
</evidence>
<dbReference type="PANTHER" id="PTHR24078:SF519">
    <property type="entry name" value="DNAJ HOMOLOG SUBFAMILY B MEMBER 13"/>
    <property type="match status" value="1"/>
</dbReference>
<comment type="subcellular location">
    <subcellularLocation>
        <location evidence="1">Nucleus</location>
    </subcellularLocation>
</comment>
<dbReference type="CDD" id="cd10747">
    <property type="entry name" value="DnaJ_C"/>
    <property type="match status" value="1"/>
</dbReference>
<dbReference type="FunFam" id="2.60.260.20:FF:000002">
    <property type="entry name" value="Dnaj homolog subfamily b member"/>
    <property type="match status" value="1"/>
</dbReference>
<gene>
    <name evidence="12" type="ORF">C0Q70_10778</name>
</gene>
<keyword evidence="3" id="KW-0804">Transcription</keyword>
<dbReference type="PANTHER" id="PTHR24078">
    <property type="entry name" value="DNAJ HOMOLOG SUBFAMILY C MEMBER"/>
    <property type="match status" value="1"/>
</dbReference>
<dbReference type="GO" id="GO:0051087">
    <property type="term" value="F:protein-folding chaperone binding"/>
    <property type="evidence" value="ECO:0007669"/>
    <property type="project" value="TreeGrafter"/>
</dbReference>
<dbReference type="CDD" id="cd07978">
    <property type="entry name" value="HFD_TAF13"/>
    <property type="match status" value="1"/>
</dbReference>
<dbReference type="GO" id="GO:0005829">
    <property type="term" value="C:cytosol"/>
    <property type="evidence" value="ECO:0007669"/>
    <property type="project" value="TreeGrafter"/>
</dbReference>
<dbReference type="EMBL" id="PZQS01000006">
    <property type="protein sequence ID" value="PVD28192.1"/>
    <property type="molecule type" value="Genomic_DNA"/>
</dbReference>
<dbReference type="GO" id="GO:0005634">
    <property type="term" value="C:nucleus"/>
    <property type="evidence" value="ECO:0007669"/>
    <property type="project" value="UniProtKB-SubCell"/>
</dbReference>
<evidence type="ECO:0000256" key="7">
    <source>
        <dbReference type="ARBA" id="ARBA00040136"/>
    </source>
</evidence>
<comment type="similarity">
    <text evidence="6">Belongs to the TAF13 family.</text>
</comment>
<protein>
    <recommendedName>
        <fullName evidence="7">Transcription initiation factor TFIID subunit 13</fullName>
    </recommendedName>
    <alternativeName>
        <fullName evidence="10">Transcription initiation factor TFIID 18 kDa subunit</fullName>
    </alternativeName>
</protein>
<dbReference type="InterPro" id="IPR008971">
    <property type="entry name" value="HSP40/DnaJ_pept-bd"/>
</dbReference>
<feature type="domain" description="J" evidence="11">
    <location>
        <begin position="1"/>
        <end position="42"/>
    </location>
</feature>
<keyword evidence="4" id="KW-0143">Chaperone</keyword>
<dbReference type="Proteomes" id="UP000245119">
    <property type="component" value="Linkage Group LG6"/>
</dbReference>
<dbReference type="GO" id="GO:0046982">
    <property type="term" value="F:protein heterodimerization activity"/>
    <property type="evidence" value="ECO:0007669"/>
    <property type="project" value="InterPro"/>
</dbReference>
<dbReference type="Pfam" id="PF01556">
    <property type="entry name" value="DnaJ_C"/>
    <property type="match status" value="1"/>
</dbReference>
<dbReference type="GO" id="GO:0051082">
    <property type="term" value="F:unfolded protein binding"/>
    <property type="evidence" value="ECO:0007669"/>
    <property type="project" value="InterPro"/>
</dbReference>
<comment type="caution">
    <text evidence="12">The sequence shown here is derived from an EMBL/GenBank/DDBJ whole genome shotgun (WGS) entry which is preliminary data.</text>
</comment>
<dbReference type="Gene3D" id="1.10.20.10">
    <property type="entry name" value="Histone, subunit A"/>
    <property type="match status" value="1"/>
</dbReference>
<dbReference type="InterPro" id="IPR051339">
    <property type="entry name" value="DnaJ_subfamily_B"/>
</dbReference>
<dbReference type="OrthoDB" id="10266074at2759"/>
<evidence type="ECO:0000256" key="9">
    <source>
        <dbReference type="ARBA" id="ARBA00062721"/>
    </source>
</evidence>
<keyword evidence="5" id="KW-0539">Nucleus</keyword>
<organism evidence="12 13">
    <name type="scientific">Pomacea canaliculata</name>
    <name type="common">Golden apple snail</name>
    <dbReference type="NCBI Taxonomy" id="400727"/>
    <lineage>
        <taxon>Eukaryota</taxon>
        <taxon>Metazoa</taxon>
        <taxon>Spiralia</taxon>
        <taxon>Lophotrochozoa</taxon>
        <taxon>Mollusca</taxon>
        <taxon>Gastropoda</taxon>
        <taxon>Caenogastropoda</taxon>
        <taxon>Architaenioglossa</taxon>
        <taxon>Ampullarioidea</taxon>
        <taxon>Ampullariidae</taxon>
        <taxon>Pomacea</taxon>
    </lineage>
</organism>
<dbReference type="InterPro" id="IPR036869">
    <property type="entry name" value="J_dom_sf"/>
</dbReference>
<dbReference type="InterPro" id="IPR009072">
    <property type="entry name" value="Histone-fold"/>
</dbReference>
<evidence type="ECO:0000256" key="2">
    <source>
        <dbReference type="ARBA" id="ARBA00023015"/>
    </source>
</evidence>
<comment type="subunit">
    <text evidence="9">Component of the TFIID basal transcription factor complex, composed of TATA-box-binding protein TBP, and a number of TBP-associated factors (TAFs), including TAF1, TAF2, TAF3, TAF4, TAF5, TAF6, TAF7, TAF8, TAF9, TAF10, TAF11, TAF12 and TAF13. Interacts with TBP, and more strongly with TAF10 and TAF11.</text>
</comment>
<dbReference type="InterPro" id="IPR003195">
    <property type="entry name" value="TFIID_TAF13"/>
</dbReference>
<evidence type="ECO:0000256" key="6">
    <source>
        <dbReference type="ARBA" id="ARBA00038392"/>
    </source>
</evidence>
<evidence type="ECO:0000256" key="5">
    <source>
        <dbReference type="ARBA" id="ARBA00023242"/>
    </source>
</evidence>
<dbReference type="SUPFAM" id="SSF47113">
    <property type="entry name" value="Histone-fold"/>
    <property type="match status" value="1"/>
</dbReference>
<dbReference type="SUPFAM" id="SSF46565">
    <property type="entry name" value="Chaperone J-domain"/>
    <property type="match status" value="1"/>
</dbReference>
<dbReference type="Gene3D" id="1.10.287.110">
    <property type="entry name" value="DnaJ domain"/>
    <property type="match status" value="1"/>
</dbReference>
<dbReference type="FunFam" id="1.10.20.10:FF:000028">
    <property type="entry name" value="Transcription initiation factor TFIID subunit 13"/>
    <property type="match status" value="1"/>
</dbReference>
<proteinExistence type="inferred from homology"/>
<dbReference type="Pfam" id="PF00226">
    <property type="entry name" value="DnaJ"/>
    <property type="match status" value="1"/>
</dbReference>
<evidence type="ECO:0000256" key="8">
    <source>
        <dbReference type="ARBA" id="ARBA00056273"/>
    </source>
</evidence>
<evidence type="ECO:0000313" key="12">
    <source>
        <dbReference type="EMBL" id="PVD28192.1"/>
    </source>
</evidence>
<dbReference type="GO" id="GO:0006457">
    <property type="term" value="P:protein folding"/>
    <property type="evidence" value="ECO:0007669"/>
    <property type="project" value="InterPro"/>
</dbReference>
<dbReference type="SUPFAM" id="SSF49493">
    <property type="entry name" value="HSP40/DnaJ peptide-binding domain"/>
    <property type="match status" value="2"/>
</dbReference>
<dbReference type="AlphaFoldDB" id="A0A2T7P439"/>
<dbReference type="InterPro" id="IPR002939">
    <property type="entry name" value="DnaJ_C"/>
</dbReference>
<dbReference type="Gene3D" id="2.60.260.20">
    <property type="entry name" value="Urease metallochaperone UreE, N-terminal domain"/>
    <property type="match status" value="2"/>
</dbReference>